<proteinExistence type="predicted"/>
<dbReference type="WBParaSite" id="RSKR_0000293300.1">
    <property type="protein sequence ID" value="RSKR_0000293300.1"/>
    <property type="gene ID" value="RSKR_0000293300"/>
</dbReference>
<reference evidence="2" key="1">
    <citation type="submission" date="2016-11" db="UniProtKB">
        <authorList>
            <consortium name="WormBaseParasite"/>
        </authorList>
    </citation>
    <scope>IDENTIFICATION</scope>
    <source>
        <strain evidence="2">KR3021</strain>
    </source>
</reference>
<accession>A0AC35TP81</accession>
<name>A0AC35TP81_9BILA</name>
<evidence type="ECO:0000313" key="1">
    <source>
        <dbReference type="Proteomes" id="UP000095286"/>
    </source>
</evidence>
<organism evidence="1 2">
    <name type="scientific">Rhabditophanes sp. KR3021</name>
    <dbReference type="NCBI Taxonomy" id="114890"/>
    <lineage>
        <taxon>Eukaryota</taxon>
        <taxon>Metazoa</taxon>
        <taxon>Ecdysozoa</taxon>
        <taxon>Nematoda</taxon>
        <taxon>Chromadorea</taxon>
        <taxon>Rhabditida</taxon>
        <taxon>Tylenchina</taxon>
        <taxon>Panagrolaimomorpha</taxon>
        <taxon>Strongyloidoidea</taxon>
        <taxon>Alloionematidae</taxon>
        <taxon>Rhabditophanes</taxon>
    </lineage>
</organism>
<dbReference type="Proteomes" id="UP000095286">
    <property type="component" value="Unplaced"/>
</dbReference>
<protein>
    <submittedName>
        <fullName evidence="2">Protein vav</fullName>
    </submittedName>
</protein>
<sequence>MGKDQFWREAVDWLCKVGAIDKSECLLSPKAEPRDLAVLLRDGTVLCALASKLYPNAIFGKKVYSETRMSQFYCTSNIKLFLDACKNVFGIRPEHLFEPEELYNCTDFSKVLKVLSRLSQSELCKRHSFPSFPTNWELNGGFVNDNDEAENYRSLKEAVVNDFAQNEEIYDSRIGMMSNRAKEMDKIRDDKIYDSLVNHNFPVIYESSMDKYSMFVPKFPIEHALKELFDTEQRYNITVLQGIVNNYYTPMKKDLSEEDHRLIFLNIIEIQRLHQQLLPALKKLVLYQLGIEKPKEAAISVDAIFEQFREKFTPYGKYCANLNNARDRFLKLQTGSSELRKRLREYDRLMNEGKFGLLDYIIIPFQRILKYSLLLEQILKQIPISDHTLRSSYERAVEMMNDISNYINEHMRDNEFKEGIETIRQSILDMELPGKTTLLDFGRRHIDGEIKVADYKDGLKLKNRYVFIFDKLMIVCKAQRNNTFVYKTCYLLSNYQITDELETNTLMNTLSRTFTSTTMGSFYLIDNSLHNKTLSKTGSLDGTTSCESALANTIQLSCKNLNQKRMWMEKIKLAQETVNPTKAKQNGHRVDYQTFEQATSCSFCNKFLHGMYYQGYYCHNCCQNFHKHCLENTRKCTGRRANFHNDNARNLPRRITFCGVLGEIWIATTAETSRDPEFLNFKPNDLIEITDIKSDGRMLQGRLVDAPNKIGLVCPQNIRKSTNNPNHITRAVSMQTRIDPPAFNNNSNNNTLTRRSTNSINNCRVSPSDVLPNEGILFAKEHNDYILQNWFVGTIDRQMAEAKLVNMMEGAFLVRYSHKERVYVISLKTKPRVKHMKVENVNNQFYLATTKTFPKLVDLIDFYGINSLSECFEELPEIYLRMPVLRSKLYRVKQNFDKSVFPPDQFSDNRIMSLSVGETVILLDLIGEEKHWWLGKVGETIGFFPIQYVREIIDEDFSGVSLRNHQDDSGYSRTSSEQNIDITGLINETTSMLSITVFELPSLILLLLTQFILIQPSRKEKFSSSFYSLLFWNGIIDIIAYVAFTLHHRFPNYAIFVDIYYSLYINETDIRFFEFLRSASNMGQLMGTFFLSINRLTSITIPTKHERVWKKLLPISLVLTMTFAVGLTCPILFDKMVFIPHNSSNIDVGFRGKWMTGNAGWYNAFLVMMCMSLICLLSCLLANLCTLVLLIKMVLRSQSTTISRPGPSTMSNFKRERNLFLTAFVAFFGQLLLALDNYISGHFNQTKQYDNFYIMVMIFPIVNSLTIFPCTWLLLYASVPIRDALFTTIGLTKYFSKSKTRIITVTSNK</sequence>
<evidence type="ECO:0000313" key="2">
    <source>
        <dbReference type="WBParaSite" id="RSKR_0000293300.1"/>
    </source>
</evidence>